<dbReference type="Gene3D" id="3.30.1430.10">
    <property type="match status" value="1"/>
</dbReference>
<evidence type="ECO:0000313" key="7">
    <source>
        <dbReference type="Proteomes" id="UP000001645"/>
    </source>
</evidence>
<accession>G1N1V3</accession>
<reference evidence="6" key="2">
    <citation type="submission" date="2025-08" db="UniProtKB">
        <authorList>
            <consortium name="Ensembl"/>
        </authorList>
    </citation>
    <scope>IDENTIFICATION</scope>
</reference>
<dbReference type="PROSITE" id="PS00474">
    <property type="entry name" value="RIBOSOMAL_L3"/>
    <property type="match status" value="1"/>
</dbReference>
<dbReference type="FunFam" id="3.30.1430.10:FF:000001">
    <property type="entry name" value="60S ribosomal protein L3"/>
    <property type="match status" value="1"/>
</dbReference>
<feature type="compositionally biased region" description="Basic and acidic residues" evidence="5">
    <location>
        <begin position="39"/>
        <end position="49"/>
    </location>
</feature>
<dbReference type="FunFam" id="2.40.30.10:FF:000351">
    <property type="entry name" value="Ribosomal protein L3"/>
    <property type="match status" value="1"/>
</dbReference>
<dbReference type="FunFam" id="2.40.30.10:FF:000079">
    <property type="entry name" value="60S ribosomal protein L3"/>
    <property type="match status" value="1"/>
</dbReference>
<dbReference type="Proteomes" id="UP000001645">
    <property type="component" value="Chromosome 16"/>
</dbReference>
<evidence type="ECO:0000313" key="6">
    <source>
        <dbReference type="Ensembl" id="ENSMGAP00000005537.2"/>
    </source>
</evidence>
<feature type="region of interest" description="Disordered" evidence="5">
    <location>
        <begin position="25"/>
        <end position="96"/>
    </location>
</feature>
<reference evidence="6 7" key="1">
    <citation type="journal article" date="2010" name="PLoS Biol.">
        <title>Multi-platform next-generation sequencing of the domestic turkey (Meleagris gallopavo): genome assembly and analysis.</title>
        <authorList>
            <person name="Dalloul R.A."/>
            <person name="Long J.A."/>
            <person name="Zimin A.V."/>
            <person name="Aslam L."/>
            <person name="Beal K."/>
            <person name="Blomberg L.A."/>
            <person name="Bouffard P."/>
            <person name="Burt D.W."/>
            <person name="Crasta O."/>
            <person name="Crooijmans R.P."/>
            <person name="Cooper K."/>
            <person name="Coulombe R.A."/>
            <person name="De S."/>
            <person name="Delany M.E."/>
            <person name="Dodgson J.B."/>
            <person name="Dong J.J."/>
            <person name="Evans C."/>
            <person name="Frederickson K.M."/>
            <person name="Flicek P."/>
            <person name="Florea L."/>
            <person name="Folkerts O."/>
            <person name="Groenen M.A."/>
            <person name="Harkins T.T."/>
            <person name="Herrero J."/>
            <person name="Hoffmann S."/>
            <person name="Megens H.J."/>
            <person name="Jiang A."/>
            <person name="de Jong P."/>
            <person name="Kaiser P."/>
            <person name="Kim H."/>
            <person name="Kim K.W."/>
            <person name="Kim S."/>
            <person name="Langenberger D."/>
            <person name="Lee M.K."/>
            <person name="Lee T."/>
            <person name="Mane S."/>
            <person name="Marcais G."/>
            <person name="Marz M."/>
            <person name="McElroy A.P."/>
            <person name="Modise T."/>
            <person name="Nefedov M."/>
            <person name="Notredame C."/>
            <person name="Paton I.R."/>
            <person name="Payne W.S."/>
            <person name="Pertea G."/>
            <person name="Prickett D."/>
            <person name="Puiu D."/>
            <person name="Qioa D."/>
            <person name="Raineri E."/>
            <person name="Ruffier M."/>
            <person name="Salzberg S.L."/>
            <person name="Schatz M.C."/>
            <person name="Scheuring C."/>
            <person name="Schmidt C.J."/>
            <person name="Schroeder S."/>
            <person name="Searle S.M."/>
            <person name="Smith E.J."/>
            <person name="Smith J."/>
            <person name="Sonstegard T.S."/>
            <person name="Stadler P.F."/>
            <person name="Tafer H."/>
            <person name="Tu Z.J."/>
            <person name="Van Tassell C.P."/>
            <person name="Vilella A.J."/>
            <person name="Williams K.P."/>
            <person name="Yorke J.A."/>
            <person name="Zhang L."/>
            <person name="Zhang H.B."/>
            <person name="Zhang X."/>
            <person name="Zhang Y."/>
            <person name="Reed K.M."/>
        </authorList>
    </citation>
    <scope>NUCLEOTIDE SEQUENCE [LARGE SCALE GENOMIC DNA]</scope>
</reference>
<gene>
    <name evidence="6" type="primary">RPL3L</name>
</gene>
<feature type="compositionally biased region" description="Low complexity" evidence="5">
    <location>
        <begin position="50"/>
        <end position="60"/>
    </location>
</feature>
<dbReference type="InterPro" id="IPR045077">
    <property type="entry name" value="L3_arc_euk"/>
</dbReference>
<dbReference type="Pfam" id="PF00297">
    <property type="entry name" value="Ribosomal_L3"/>
    <property type="match status" value="1"/>
</dbReference>
<dbReference type="PANTHER" id="PTHR11363">
    <property type="entry name" value="60S RIBOSOMAL PROTEIN L3-RELATED"/>
    <property type="match status" value="1"/>
</dbReference>
<dbReference type="SUPFAM" id="SSF50447">
    <property type="entry name" value="Translation proteins"/>
    <property type="match status" value="1"/>
</dbReference>
<dbReference type="GO" id="GO:0022625">
    <property type="term" value="C:cytosolic large ribosomal subunit"/>
    <property type="evidence" value="ECO:0007669"/>
    <property type="project" value="TreeGrafter"/>
</dbReference>
<comment type="similarity">
    <text evidence="1 4">Belongs to the universal ribosomal protein uL3 family.</text>
</comment>
<dbReference type="InterPro" id="IPR044892">
    <property type="entry name" value="Ribosomal_L3_dom_3_arc_sf"/>
</dbReference>
<dbReference type="FunFam" id="4.10.960.10:FF:000002">
    <property type="entry name" value="60S ribosomal protein L3"/>
    <property type="match status" value="1"/>
</dbReference>
<evidence type="ECO:0000256" key="3">
    <source>
        <dbReference type="ARBA" id="ARBA00023274"/>
    </source>
</evidence>
<dbReference type="AlphaFoldDB" id="G1N1V3"/>
<dbReference type="GeneTree" id="ENSGT00390000017606"/>
<dbReference type="InParanoid" id="G1N1V3"/>
<dbReference type="InterPro" id="IPR009000">
    <property type="entry name" value="Transl_B-barrel_sf"/>
</dbReference>
<dbReference type="GO" id="GO:0003735">
    <property type="term" value="F:structural constituent of ribosome"/>
    <property type="evidence" value="ECO:0007669"/>
    <property type="project" value="InterPro"/>
</dbReference>
<dbReference type="InterPro" id="IPR000597">
    <property type="entry name" value="Ribosomal_uL3"/>
</dbReference>
<feature type="compositionally biased region" description="Basic residues" evidence="5">
    <location>
        <begin position="66"/>
        <end position="92"/>
    </location>
</feature>
<keyword evidence="3 4" id="KW-0687">Ribonucleoprotein</keyword>
<evidence type="ECO:0000256" key="1">
    <source>
        <dbReference type="ARBA" id="ARBA00006540"/>
    </source>
</evidence>
<organism evidence="6 7">
    <name type="scientific">Meleagris gallopavo</name>
    <name type="common">Wild turkey</name>
    <dbReference type="NCBI Taxonomy" id="9103"/>
    <lineage>
        <taxon>Eukaryota</taxon>
        <taxon>Metazoa</taxon>
        <taxon>Chordata</taxon>
        <taxon>Craniata</taxon>
        <taxon>Vertebrata</taxon>
        <taxon>Euteleostomi</taxon>
        <taxon>Archelosauria</taxon>
        <taxon>Archosauria</taxon>
        <taxon>Dinosauria</taxon>
        <taxon>Saurischia</taxon>
        <taxon>Theropoda</taxon>
        <taxon>Coelurosauria</taxon>
        <taxon>Aves</taxon>
        <taxon>Neognathae</taxon>
        <taxon>Galloanserae</taxon>
        <taxon>Galliformes</taxon>
        <taxon>Phasianidae</taxon>
        <taxon>Meleagridinae</taxon>
        <taxon>Meleagris</taxon>
    </lineage>
</organism>
<dbReference type="HOGENOM" id="CLU_033361_1_0_1"/>
<dbReference type="GO" id="GO:0003723">
    <property type="term" value="F:RNA binding"/>
    <property type="evidence" value="ECO:0007669"/>
    <property type="project" value="TreeGrafter"/>
</dbReference>
<dbReference type="Bgee" id="ENSMGAG00000005601">
    <property type="expression patterns" value="Expressed in pectoralis major and 11 other cell types or tissues"/>
</dbReference>
<dbReference type="GO" id="GO:0006412">
    <property type="term" value="P:translation"/>
    <property type="evidence" value="ECO:0007669"/>
    <property type="project" value="InterPro"/>
</dbReference>
<evidence type="ECO:0008006" key="8">
    <source>
        <dbReference type="Google" id="ProtNLM"/>
    </source>
</evidence>
<sequence>MKVTGLGRVEVLSETGVRLGGALYTSGSGSSGMAAAELGGRRGTREKMAAPRTAPAAAADAESHRKFSAPRHGHLGFLPHKRSRRHRGKVKTWPKDDPSKPIHLTAFMGYKAGMTHTLREVHRPGLRISKREEVEAVTIIETPPMVVVGVVGYIDTPKGLRNFKTVFAEHISDECRRRFYKNWHKSKKKAFTKYCKKWQDEDGKKQLEKDFAAMKKYCKVIRVIMHTQMKLLPLRQKKAHVMEIQLNGGTVAEKIDWVRERLEKQISVHSVFSQNEMIDVIGVTKGHGMKGVTSRWHSKKLPRKTHKGLRKVACIGAWHPARVGYSVARAGQKGYHHRTELNKKIFRIGRGIHVEDGKVVKNNASTNYDVTEKSITPLGGFPHYGEVNNDFLMLKGCVVGPKKRVLTLRKSLLVHTRRRAHEAIELKFIDTTSKFGHGCFQTAQEKRAFMGPQKKHLVKVKPGAQEEL</sequence>
<dbReference type="PANTHER" id="PTHR11363:SF7">
    <property type="entry name" value="RIBOSOMAL PROTEIN UL3-LIKE"/>
    <property type="match status" value="1"/>
</dbReference>
<dbReference type="Ensembl" id="ENSMGAT00000006274.2">
    <property type="protein sequence ID" value="ENSMGAP00000005537.2"/>
    <property type="gene ID" value="ENSMGAG00000005601.2"/>
</dbReference>
<evidence type="ECO:0000256" key="5">
    <source>
        <dbReference type="SAM" id="MobiDB-lite"/>
    </source>
</evidence>
<dbReference type="InterPro" id="IPR019926">
    <property type="entry name" value="Ribosomal_uL3_CS"/>
</dbReference>
<dbReference type="Gene3D" id="2.40.30.10">
    <property type="entry name" value="Translation factors"/>
    <property type="match status" value="1"/>
</dbReference>
<proteinExistence type="inferred from homology"/>
<keyword evidence="7" id="KW-1185">Reference proteome</keyword>
<protein>
    <recommendedName>
        <fullName evidence="8">Ribosomal protein L3 like</fullName>
    </recommendedName>
</protein>
<evidence type="ECO:0000256" key="2">
    <source>
        <dbReference type="ARBA" id="ARBA00022980"/>
    </source>
</evidence>
<reference evidence="6" key="3">
    <citation type="submission" date="2025-09" db="UniProtKB">
        <authorList>
            <consortium name="Ensembl"/>
        </authorList>
    </citation>
    <scope>IDENTIFICATION</scope>
</reference>
<keyword evidence="2 4" id="KW-0689">Ribosomal protein</keyword>
<name>G1N1V3_MELGA</name>
<dbReference type="Gene3D" id="4.10.960.10">
    <property type="entry name" value="Ribosomal protein L3, domain 3"/>
    <property type="match status" value="1"/>
</dbReference>
<evidence type="ECO:0000256" key="4">
    <source>
        <dbReference type="RuleBase" id="RU003905"/>
    </source>
</evidence>